<protein>
    <submittedName>
        <fullName evidence="7">Redoxin domain-containing protein</fullName>
    </submittedName>
</protein>
<evidence type="ECO:0000256" key="1">
    <source>
        <dbReference type="ARBA" id="ARBA00004196"/>
    </source>
</evidence>
<reference evidence="7 8" key="1">
    <citation type="submission" date="2019-04" db="EMBL/GenBank/DDBJ databases">
        <title>Pedobacter sp. RP-3-22 sp. nov., isolated from Arctic soil.</title>
        <authorList>
            <person name="Dahal R.H."/>
            <person name="Kim D.-U."/>
        </authorList>
    </citation>
    <scope>NUCLEOTIDE SEQUENCE [LARGE SCALE GENOMIC DNA]</scope>
    <source>
        <strain evidence="7 8">RP-3-22</strain>
    </source>
</reference>
<evidence type="ECO:0000256" key="2">
    <source>
        <dbReference type="ARBA" id="ARBA00022748"/>
    </source>
</evidence>
<dbReference type="PANTHER" id="PTHR42852:SF6">
    <property type="entry name" value="THIOL:DISULFIDE INTERCHANGE PROTEIN DSBE"/>
    <property type="match status" value="1"/>
</dbReference>
<dbReference type="SUPFAM" id="SSF52833">
    <property type="entry name" value="Thioredoxin-like"/>
    <property type="match status" value="1"/>
</dbReference>
<organism evidence="7 8">
    <name type="scientific">Pedobacter polaris</name>
    <dbReference type="NCBI Taxonomy" id="2571273"/>
    <lineage>
        <taxon>Bacteria</taxon>
        <taxon>Pseudomonadati</taxon>
        <taxon>Bacteroidota</taxon>
        <taxon>Sphingobacteriia</taxon>
        <taxon>Sphingobacteriales</taxon>
        <taxon>Sphingobacteriaceae</taxon>
        <taxon>Pedobacter</taxon>
    </lineage>
</organism>
<dbReference type="AlphaFoldDB" id="A0A4U1CUM6"/>
<dbReference type="EMBL" id="SWBR01000001">
    <property type="protein sequence ID" value="TKC12574.1"/>
    <property type="molecule type" value="Genomic_DNA"/>
</dbReference>
<gene>
    <name evidence="7" type="ORF">FA048_02860</name>
</gene>
<evidence type="ECO:0000256" key="5">
    <source>
        <dbReference type="SAM" id="SignalP"/>
    </source>
</evidence>
<feature type="domain" description="Thioredoxin" evidence="6">
    <location>
        <begin position="320"/>
        <end position="493"/>
    </location>
</feature>
<comment type="subcellular location">
    <subcellularLocation>
        <location evidence="1">Cell envelope</location>
    </subcellularLocation>
</comment>
<comment type="caution">
    <text evidence="7">The sequence shown here is derived from an EMBL/GenBank/DDBJ whole genome shotgun (WGS) entry which is preliminary data.</text>
</comment>
<dbReference type="InterPro" id="IPR050553">
    <property type="entry name" value="Thioredoxin_ResA/DsbE_sf"/>
</dbReference>
<dbReference type="PROSITE" id="PS51352">
    <property type="entry name" value="THIOREDOXIN_2"/>
    <property type="match status" value="1"/>
</dbReference>
<sequence>MKKLITFIIAFLAIHQVSAQVNPFNTKDSTQVSGKIIGYDPQHTDHFITFSTYDIFGRATNQSIQIEDNGSFWIKLYQPFEGNMQLNYKEAYINIYTKPNENLQLDIYDSKIQRETNFEAAFVAKGKLANINNLIFKFSSAFNKHSFQAKSDMGNKTQTDSAFAESVIIKLNEQLTFLNAFIKDNQVTDQKFINWQRSLLQYEAGKEILFFPFAGKMNKEITQNQLLQFIKTIPINNSNAFNNSMYYEFLNILVGDFQIMININPNYNIVKAQTGKNKVDICLDDIDKFANGLAKQLMYYNIFLHKAGSGLESTPYLSRFNAVITNPFLNEPLLKGGIRNDVTFKKFDVVARLNALKVNPALKQRLITLFTQYKGMSLYIDFWGDWCGPCMSELPSYPRLISALEGKPIKFLFLSAFTTEESMLAIKKKFKIDGDFINLSKDEVAMVNNVFEFHSYPSHFMVSDEGEVISKMSKTSLGNVQQKAEEITRLLKK</sequence>
<name>A0A4U1CUM6_9SPHI</name>
<dbReference type="GO" id="GO:0030313">
    <property type="term" value="C:cell envelope"/>
    <property type="evidence" value="ECO:0007669"/>
    <property type="project" value="UniProtKB-SubCell"/>
</dbReference>
<dbReference type="RefSeq" id="WP_136838698.1">
    <property type="nucleotide sequence ID" value="NZ_SWBR01000001.1"/>
</dbReference>
<dbReference type="InterPro" id="IPR036249">
    <property type="entry name" value="Thioredoxin-like_sf"/>
</dbReference>
<dbReference type="InterPro" id="IPR013766">
    <property type="entry name" value="Thioredoxin_domain"/>
</dbReference>
<dbReference type="PANTHER" id="PTHR42852">
    <property type="entry name" value="THIOL:DISULFIDE INTERCHANGE PROTEIN DSBE"/>
    <property type="match status" value="1"/>
</dbReference>
<evidence type="ECO:0000256" key="3">
    <source>
        <dbReference type="ARBA" id="ARBA00023157"/>
    </source>
</evidence>
<evidence type="ECO:0000259" key="6">
    <source>
        <dbReference type="PROSITE" id="PS51352"/>
    </source>
</evidence>
<dbReference type="Proteomes" id="UP000309488">
    <property type="component" value="Unassembled WGS sequence"/>
</dbReference>
<keyword evidence="3" id="KW-1015">Disulfide bond</keyword>
<dbReference type="GO" id="GO:0017004">
    <property type="term" value="P:cytochrome complex assembly"/>
    <property type="evidence" value="ECO:0007669"/>
    <property type="project" value="UniProtKB-KW"/>
</dbReference>
<keyword evidence="2" id="KW-0201">Cytochrome c-type biogenesis</keyword>
<dbReference type="Gene3D" id="3.40.30.10">
    <property type="entry name" value="Glutaredoxin"/>
    <property type="match status" value="1"/>
</dbReference>
<dbReference type="OrthoDB" id="1095575at2"/>
<keyword evidence="4" id="KW-0676">Redox-active center</keyword>
<feature type="chain" id="PRO_5020419073" evidence="5">
    <location>
        <begin position="20"/>
        <end position="493"/>
    </location>
</feature>
<evidence type="ECO:0000256" key="4">
    <source>
        <dbReference type="ARBA" id="ARBA00023284"/>
    </source>
</evidence>
<accession>A0A4U1CUM6</accession>
<evidence type="ECO:0000313" key="7">
    <source>
        <dbReference type="EMBL" id="TKC12574.1"/>
    </source>
</evidence>
<keyword evidence="5" id="KW-0732">Signal</keyword>
<evidence type="ECO:0000313" key="8">
    <source>
        <dbReference type="Proteomes" id="UP000309488"/>
    </source>
</evidence>
<keyword evidence="8" id="KW-1185">Reference proteome</keyword>
<feature type="signal peptide" evidence="5">
    <location>
        <begin position="1"/>
        <end position="19"/>
    </location>
</feature>
<proteinExistence type="predicted"/>